<proteinExistence type="inferred from homology"/>
<evidence type="ECO:0000256" key="6">
    <source>
        <dbReference type="ARBA" id="ARBA00022840"/>
    </source>
</evidence>
<keyword evidence="7" id="KW-0342">GTP-binding</keyword>
<evidence type="ECO:0000313" key="14">
    <source>
        <dbReference type="Proteomes" id="UP000030746"/>
    </source>
</evidence>
<dbReference type="InterPro" id="IPR027417">
    <property type="entry name" value="P-loop_NTPase"/>
</dbReference>
<feature type="compositionally biased region" description="Acidic residues" evidence="11">
    <location>
        <begin position="517"/>
        <end position="528"/>
    </location>
</feature>
<gene>
    <name evidence="13" type="ORF">LOTGIDRAFT_166570</name>
</gene>
<dbReference type="GO" id="GO:0030686">
    <property type="term" value="C:90S preribosome"/>
    <property type="evidence" value="ECO:0007669"/>
    <property type="project" value="TreeGrafter"/>
</dbReference>
<evidence type="ECO:0000259" key="12">
    <source>
        <dbReference type="PROSITE" id="PS51714"/>
    </source>
</evidence>
<protein>
    <recommendedName>
        <fullName evidence="12">Bms1-type G domain-containing protein</fullName>
    </recommendedName>
</protein>
<evidence type="ECO:0000256" key="3">
    <source>
        <dbReference type="ARBA" id="ARBA00022553"/>
    </source>
</evidence>
<dbReference type="Proteomes" id="UP000030746">
    <property type="component" value="Unassembled WGS sequence"/>
</dbReference>
<accession>V3ZXT5</accession>
<dbReference type="GO" id="GO:0034511">
    <property type="term" value="F:U3 snoRNA binding"/>
    <property type="evidence" value="ECO:0007669"/>
    <property type="project" value="TreeGrafter"/>
</dbReference>
<dbReference type="InterPro" id="IPR039761">
    <property type="entry name" value="Bms1/Tsr1"/>
</dbReference>
<evidence type="ECO:0000313" key="13">
    <source>
        <dbReference type="EMBL" id="ESO87420.1"/>
    </source>
</evidence>
<dbReference type="GO" id="GO:0005525">
    <property type="term" value="F:GTP binding"/>
    <property type="evidence" value="ECO:0007669"/>
    <property type="project" value="UniProtKB-KW"/>
</dbReference>
<dbReference type="GO" id="GO:0003924">
    <property type="term" value="F:GTPase activity"/>
    <property type="evidence" value="ECO:0007669"/>
    <property type="project" value="TreeGrafter"/>
</dbReference>
<dbReference type="Pfam" id="PF04950">
    <property type="entry name" value="RIBIOP_C"/>
    <property type="match status" value="1"/>
</dbReference>
<dbReference type="InterPro" id="IPR012948">
    <property type="entry name" value="AARP2CN"/>
</dbReference>
<dbReference type="GO" id="GO:0005524">
    <property type="term" value="F:ATP binding"/>
    <property type="evidence" value="ECO:0007669"/>
    <property type="project" value="UniProtKB-KW"/>
</dbReference>
<dbReference type="RefSeq" id="XP_009061888.1">
    <property type="nucleotide sequence ID" value="XM_009063640.1"/>
</dbReference>
<dbReference type="Gene3D" id="3.40.50.300">
    <property type="entry name" value="P-loop containing nucleotide triphosphate hydrolases"/>
    <property type="match status" value="1"/>
</dbReference>
<keyword evidence="5" id="KW-0378">Hydrolase</keyword>
<keyword evidence="4" id="KW-0547">Nucleotide-binding</keyword>
<dbReference type="AlphaFoldDB" id="V3ZXT5"/>
<dbReference type="SMART" id="SM00785">
    <property type="entry name" value="AARP2CN"/>
    <property type="match status" value="1"/>
</dbReference>
<feature type="region of interest" description="Disordered" evidence="11">
    <location>
        <begin position="1"/>
        <end position="42"/>
    </location>
</feature>
<evidence type="ECO:0000256" key="7">
    <source>
        <dbReference type="ARBA" id="ARBA00023134"/>
    </source>
</evidence>
<comment type="catalytic activity">
    <reaction evidence="9">
        <text>GTP + H2O = GDP + phosphate + H(+)</text>
        <dbReference type="Rhea" id="RHEA:19669"/>
        <dbReference type="ChEBI" id="CHEBI:15377"/>
        <dbReference type="ChEBI" id="CHEBI:15378"/>
        <dbReference type="ChEBI" id="CHEBI:37565"/>
        <dbReference type="ChEBI" id="CHEBI:43474"/>
        <dbReference type="ChEBI" id="CHEBI:58189"/>
    </reaction>
    <physiologicalReaction direction="left-to-right" evidence="9">
        <dbReference type="Rhea" id="RHEA:19670"/>
    </physiologicalReaction>
</comment>
<feature type="compositionally biased region" description="Acidic residues" evidence="11">
    <location>
        <begin position="412"/>
        <end position="443"/>
    </location>
</feature>
<comment type="similarity">
    <text evidence="10">Belongs to the TRAFAC class translation factor GTPase superfamily. Bms1-like GTPase family. BMS1 subfamily.</text>
</comment>
<dbReference type="InterPro" id="IPR037875">
    <property type="entry name" value="Bms1_N"/>
</dbReference>
<dbReference type="InterPro" id="IPR007034">
    <property type="entry name" value="BMS1_TSR1_C"/>
</dbReference>
<evidence type="ECO:0000256" key="4">
    <source>
        <dbReference type="ARBA" id="ARBA00022741"/>
    </source>
</evidence>
<evidence type="ECO:0000256" key="2">
    <source>
        <dbReference type="ARBA" id="ARBA00022517"/>
    </source>
</evidence>
<dbReference type="GeneID" id="20240379"/>
<dbReference type="GO" id="GO:0005654">
    <property type="term" value="C:nucleoplasm"/>
    <property type="evidence" value="ECO:0007669"/>
    <property type="project" value="UniProtKB-ARBA"/>
</dbReference>
<dbReference type="PROSITE" id="PS51714">
    <property type="entry name" value="G_BMS1"/>
    <property type="match status" value="1"/>
</dbReference>
<feature type="compositionally biased region" description="Basic and acidic residues" evidence="11">
    <location>
        <begin position="27"/>
        <end position="37"/>
    </location>
</feature>
<dbReference type="CTD" id="20240379"/>
<feature type="region of interest" description="Disordered" evidence="11">
    <location>
        <begin position="1116"/>
        <end position="1157"/>
    </location>
</feature>
<name>V3ZXT5_LOTGI</name>
<keyword evidence="6" id="KW-0067">ATP-binding</keyword>
<evidence type="ECO:0000256" key="10">
    <source>
        <dbReference type="ARBA" id="ARBA00061391"/>
    </source>
</evidence>
<feature type="compositionally biased region" description="Acidic residues" evidence="11">
    <location>
        <begin position="457"/>
        <end position="471"/>
    </location>
</feature>
<evidence type="ECO:0000256" key="8">
    <source>
        <dbReference type="ARBA" id="ARBA00023242"/>
    </source>
</evidence>
<dbReference type="FunFam" id="3.40.50.300:FF:000105">
    <property type="entry name" value="BMS1 ribosome biogenesis factor"/>
    <property type="match status" value="1"/>
</dbReference>
<feature type="compositionally biased region" description="Basic and acidic residues" evidence="11">
    <location>
        <begin position="709"/>
        <end position="722"/>
    </location>
</feature>
<dbReference type="PANTHER" id="PTHR12858:SF2">
    <property type="entry name" value="RIBOSOME BIOGENESIS PROTEIN BMS1 HOMOLOG"/>
    <property type="match status" value="1"/>
</dbReference>
<feature type="compositionally biased region" description="Acidic residues" evidence="11">
    <location>
        <begin position="666"/>
        <end position="687"/>
    </location>
</feature>
<feature type="compositionally biased region" description="Basic and acidic residues" evidence="11">
    <location>
        <begin position="1"/>
        <end position="10"/>
    </location>
</feature>
<dbReference type="GO" id="GO:0032040">
    <property type="term" value="C:small-subunit processome"/>
    <property type="evidence" value="ECO:0007669"/>
    <property type="project" value="UniProtKB-ARBA"/>
</dbReference>
<dbReference type="OrthoDB" id="10260897at2759"/>
<dbReference type="CDD" id="cd01882">
    <property type="entry name" value="BMS1"/>
    <property type="match status" value="1"/>
</dbReference>
<keyword evidence="3" id="KW-0597">Phosphoprotein</keyword>
<feature type="compositionally biased region" description="Basic and acidic residues" evidence="11">
    <location>
        <begin position="1128"/>
        <end position="1157"/>
    </location>
</feature>
<evidence type="ECO:0000256" key="1">
    <source>
        <dbReference type="ARBA" id="ARBA00004604"/>
    </source>
</evidence>
<dbReference type="PANTHER" id="PTHR12858">
    <property type="entry name" value="RIBOSOME BIOGENESIS PROTEIN"/>
    <property type="match status" value="1"/>
</dbReference>
<keyword evidence="14" id="KW-1185">Reference proteome</keyword>
<dbReference type="SMART" id="SM01362">
    <property type="entry name" value="DUF663"/>
    <property type="match status" value="1"/>
</dbReference>
<sequence>MEGERTENKTYRPRAAGVKARKKKAKKGGEKDEDLTPRQRNPKAFAIQSIRKTEKTVRRTLDLKVKKQHIPFVDRTPVEPPPIIVAIVGPPKVGKTTLLKCLVKNYTRQKLSNVNGPITVVAGKQRRITFLECSNDINCMIDIGKIADLVLLMVDASFGFEMEQFEFLNICQVHGFPRIMGVLTHLDTFQENKRMRKTKKMLKNRFWTEIYQGAKLFYLSGMVYEEYQRTEIHNLCRFISVMKFRPLQWRMNHPYILADRMEDITNGESIRQNGKCDRKVCLYGYIRGTHLKNKQTIHIPGCGDFDINDIQLIPDPCPTPDKIKKRSLNEKERMVYAPMAGVGGIVYDKDAVYIDIGGRHSYNLTEDSRPSNELVGNLMETSNPIDEKMSSSKMTLFTGTEPITASKADDLMLAEDDDEDDDDEEDSNEDDDEVENEEEEDEAPPLKKNKLGKCTDESEEFAFADSDDDLEKEVVKKSLKQSRKIEHDHDSDDDSEDGSNFDQSEGESDQDIQSNEAEVDDVKDDDEGGGMGLQWKNDMVEKAAASFKARQKGKIDYRKIVYGTDIKEEEYKEEKEDELGGLFKVLKQKNIDNKNDRYSINKTDCSKFFPENPQDWSLDEVIASIKDCFITGQWSKDKDAKARLDLDDELYGDFEDLETGEKFTAEGEEEEEQEEEQEDGDNDSGDNNDDKDSTKPDNEKKKTKAEMTANERRQIRKERQKEAFDEQYDLKDESAFYDEWKADLEKQAKLNRAEFDSMPDELRIQYEGHRPGMYVRVEINDMPCEFVTNFDPIYPVILGGLQNVEGNVGFVQARFKKHRWYKKILKTRNPVIISLGWRRFQTMPLYSVQDHNFRQRLLKYTPEHLHCHAAFYGPITPQGTGLLAVESVAGREPGFRIAATGVVLELDKSLQIVKKLKLTGVPCKIYKKTAFIKGMFSSALEVAKFEGASLRTVSGLRGQIKKALRTPEGAFRATFEDKILKSDIIFVRTWCPVEVPEFYNPVTSLLLPPNQRKSWVGMRTLAQLRRDKGVRLQQNPDSLYKPVVRKNKIFKPLVIPRGLKAQLPFKAVPSELLKKKESGMKRIAVIKDKREKKIDNMMSMMQSLYSHKLQQKKLTLKQAAEKRKKQIKKDDKKREQRQKELKKEIFKHIGRNEKKKF</sequence>
<evidence type="ECO:0000256" key="11">
    <source>
        <dbReference type="SAM" id="MobiDB-lite"/>
    </source>
</evidence>
<feature type="region of interest" description="Disordered" evidence="11">
    <location>
        <begin position="652"/>
        <end position="722"/>
    </location>
</feature>
<evidence type="ECO:0000256" key="9">
    <source>
        <dbReference type="ARBA" id="ARBA00049117"/>
    </source>
</evidence>
<dbReference type="OMA" id="KLHVPMV"/>
<feature type="compositionally biased region" description="Acidic residues" evidence="11">
    <location>
        <begin position="491"/>
        <end position="510"/>
    </location>
</feature>
<dbReference type="SUPFAM" id="SSF52540">
    <property type="entry name" value="P-loop containing nucleoside triphosphate hydrolases"/>
    <property type="match status" value="1"/>
</dbReference>
<comment type="subcellular location">
    <subcellularLocation>
        <location evidence="1">Nucleus</location>
        <location evidence="1">Nucleolus</location>
    </subcellularLocation>
</comment>
<dbReference type="STRING" id="225164.V3ZXT5"/>
<dbReference type="GO" id="GO:0000462">
    <property type="term" value="P:maturation of SSU-rRNA from tricistronic rRNA transcript (SSU-rRNA, 5.8S rRNA, LSU-rRNA)"/>
    <property type="evidence" value="ECO:0007669"/>
    <property type="project" value="TreeGrafter"/>
</dbReference>
<feature type="compositionally biased region" description="Basic and acidic residues" evidence="11">
    <location>
        <begin position="688"/>
        <end position="700"/>
    </location>
</feature>
<dbReference type="KEGG" id="lgi:LOTGIDRAFT_166570"/>
<organism evidence="13 14">
    <name type="scientific">Lottia gigantea</name>
    <name type="common">Giant owl limpet</name>
    <dbReference type="NCBI Taxonomy" id="225164"/>
    <lineage>
        <taxon>Eukaryota</taxon>
        <taxon>Metazoa</taxon>
        <taxon>Spiralia</taxon>
        <taxon>Lophotrochozoa</taxon>
        <taxon>Mollusca</taxon>
        <taxon>Gastropoda</taxon>
        <taxon>Patellogastropoda</taxon>
        <taxon>Lottioidea</taxon>
        <taxon>Lottiidae</taxon>
        <taxon>Lottia</taxon>
    </lineage>
</organism>
<dbReference type="GO" id="GO:0000479">
    <property type="term" value="P:endonucleolytic cleavage of tricistronic rRNA transcript (SSU-rRNA, 5.8S rRNA, LSU-rRNA)"/>
    <property type="evidence" value="ECO:0007669"/>
    <property type="project" value="TreeGrafter"/>
</dbReference>
<reference evidence="13 14" key="1">
    <citation type="journal article" date="2013" name="Nature">
        <title>Insights into bilaterian evolution from three spiralian genomes.</title>
        <authorList>
            <person name="Simakov O."/>
            <person name="Marletaz F."/>
            <person name="Cho S.J."/>
            <person name="Edsinger-Gonzales E."/>
            <person name="Havlak P."/>
            <person name="Hellsten U."/>
            <person name="Kuo D.H."/>
            <person name="Larsson T."/>
            <person name="Lv J."/>
            <person name="Arendt D."/>
            <person name="Savage R."/>
            <person name="Osoegawa K."/>
            <person name="de Jong P."/>
            <person name="Grimwood J."/>
            <person name="Chapman J.A."/>
            <person name="Shapiro H."/>
            <person name="Aerts A."/>
            <person name="Otillar R.P."/>
            <person name="Terry A.Y."/>
            <person name="Boore J.L."/>
            <person name="Grigoriev I.V."/>
            <person name="Lindberg D.R."/>
            <person name="Seaver E.C."/>
            <person name="Weisblat D.A."/>
            <person name="Putnam N.H."/>
            <person name="Rokhsar D.S."/>
        </authorList>
    </citation>
    <scope>NUCLEOTIDE SEQUENCE [LARGE SCALE GENOMIC DNA]</scope>
</reference>
<dbReference type="Pfam" id="PF08142">
    <property type="entry name" value="AARP2CN"/>
    <property type="match status" value="1"/>
</dbReference>
<feature type="region of interest" description="Disordered" evidence="11">
    <location>
        <begin position="402"/>
        <end position="534"/>
    </location>
</feature>
<evidence type="ECO:0000256" key="5">
    <source>
        <dbReference type="ARBA" id="ARBA00022801"/>
    </source>
</evidence>
<dbReference type="EMBL" id="KB202917">
    <property type="protein sequence ID" value="ESO87420.1"/>
    <property type="molecule type" value="Genomic_DNA"/>
</dbReference>
<dbReference type="InterPro" id="IPR030387">
    <property type="entry name" value="G_Bms1/Tsr1_dom"/>
</dbReference>
<feature type="domain" description="Bms1-type G" evidence="12">
    <location>
        <begin position="80"/>
        <end position="245"/>
    </location>
</feature>
<dbReference type="HOGENOM" id="CLU_002486_0_0_1"/>
<keyword evidence="2" id="KW-0690">Ribosome biogenesis</keyword>
<keyword evidence="8" id="KW-0539">Nucleus</keyword>